<comment type="caution">
    <text evidence="2">The sequence shown here is derived from an EMBL/GenBank/DDBJ whole genome shotgun (WGS) entry which is preliminary data.</text>
</comment>
<dbReference type="RefSeq" id="WP_118797875.1">
    <property type="nucleotide sequence ID" value="NZ_JAOQKJ010000004.1"/>
</dbReference>
<name>A0ABT2T115_9FIRM</name>
<dbReference type="Pfam" id="PF00248">
    <property type="entry name" value="Aldo_ket_red"/>
    <property type="match status" value="1"/>
</dbReference>
<organism evidence="2 3">
    <name type="scientific">Suilimivivens aceti</name>
    <dbReference type="NCBI Taxonomy" id="2981774"/>
    <lineage>
        <taxon>Bacteria</taxon>
        <taxon>Bacillati</taxon>
        <taxon>Bacillota</taxon>
        <taxon>Clostridia</taxon>
        <taxon>Lachnospirales</taxon>
        <taxon>Lachnospiraceae</taxon>
        <taxon>Suilimivivens</taxon>
    </lineage>
</organism>
<reference evidence="2 3" key="1">
    <citation type="journal article" date="2021" name="ISME Commun">
        <title>Automated analysis of genomic sequences facilitates high-throughput and comprehensive description of bacteria.</title>
        <authorList>
            <person name="Hitch T.C.A."/>
        </authorList>
    </citation>
    <scope>NUCLEOTIDE SEQUENCE [LARGE SCALE GENOMIC DNA]</scope>
    <source>
        <strain evidence="2 3">Sanger_18</strain>
    </source>
</reference>
<dbReference type="InterPro" id="IPR020471">
    <property type="entry name" value="AKR"/>
</dbReference>
<accession>A0ABT2T115</accession>
<sequence>MKYLKFKNSQLEASNIIMGCMRLNSLSVKEAQRHIETAVEAGINMFDHADIYGGGECEELFARAVDMRSSFRDKIILQSKCSIRNGYYDFSKEYILESVDGILKRLNTEYLDILLLHRPDTLMEPEETAEAISILKRTGKVRYFGVSNQNAMQIELLQKYCEERIMFNQMQLSLVHTPLIDSGMTVNMQVDQGIDRVLGTLEYCRLRDITIQAWSPFQRGFFEGAFLGDMQHYERLNQMIDRLAEKYQVTPAAIAVSWITRHPADIQVILGTTKDRRLLESAEGSEIPLTREEWYGLYREAGNMIP</sequence>
<dbReference type="PANTHER" id="PTHR43364">
    <property type="entry name" value="NADH-SPECIFIC METHYLGLYOXAL REDUCTASE-RELATED"/>
    <property type="match status" value="1"/>
</dbReference>
<evidence type="ECO:0000259" key="1">
    <source>
        <dbReference type="Pfam" id="PF00248"/>
    </source>
</evidence>
<proteinExistence type="predicted"/>
<dbReference type="InterPro" id="IPR036812">
    <property type="entry name" value="NAD(P)_OxRdtase_dom_sf"/>
</dbReference>
<dbReference type="SUPFAM" id="SSF51430">
    <property type="entry name" value="NAD(P)-linked oxidoreductase"/>
    <property type="match status" value="1"/>
</dbReference>
<protein>
    <submittedName>
        <fullName evidence="2">Aldo/keto reductase</fullName>
    </submittedName>
</protein>
<evidence type="ECO:0000313" key="3">
    <source>
        <dbReference type="Proteomes" id="UP001652432"/>
    </source>
</evidence>
<dbReference type="PANTHER" id="PTHR43364:SF1">
    <property type="entry name" value="OXIDOREDUCTASE YDHF"/>
    <property type="match status" value="1"/>
</dbReference>
<keyword evidence="3" id="KW-1185">Reference proteome</keyword>
<evidence type="ECO:0000313" key="2">
    <source>
        <dbReference type="EMBL" id="MCU6743959.1"/>
    </source>
</evidence>
<feature type="domain" description="NADP-dependent oxidoreductase" evidence="1">
    <location>
        <begin position="16"/>
        <end position="294"/>
    </location>
</feature>
<dbReference type="EMBL" id="JAOQKJ010000004">
    <property type="protein sequence ID" value="MCU6743959.1"/>
    <property type="molecule type" value="Genomic_DNA"/>
</dbReference>
<dbReference type="InterPro" id="IPR050523">
    <property type="entry name" value="AKR_Detox_Biosynth"/>
</dbReference>
<dbReference type="InterPro" id="IPR023210">
    <property type="entry name" value="NADP_OxRdtase_dom"/>
</dbReference>
<dbReference type="CDD" id="cd19092">
    <property type="entry name" value="AKR_BsYcsN_EcYdhF-like"/>
    <property type="match status" value="1"/>
</dbReference>
<dbReference type="PRINTS" id="PR00069">
    <property type="entry name" value="ALDKETRDTASE"/>
</dbReference>
<dbReference type="Gene3D" id="3.20.20.100">
    <property type="entry name" value="NADP-dependent oxidoreductase domain"/>
    <property type="match status" value="1"/>
</dbReference>
<dbReference type="Proteomes" id="UP001652432">
    <property type="component" value="Unassembled WGS sequence"/>
</dbReference>
<gene>
    <name evidence="2" type="ORF">OCV77_05525</name>
</gene>